<dbReference type="Proteomes" id="UP001167864">
    <property type="component" value="Unassembled WGS sequence"/>
</dbReference>
<dbReference type="InterPro" id="IPR016962">
    <property type="entry name" value="Dehydrase_ECs4332_prd"/>
</dbReference>
<keyword evidence="4" id="KW-1185">Reference proteome</keyword>
<dbReference type="InterPro" id="IPR054545">
    <property type="entry name" value="ApeI-like"/>
</dbReference>
<proteinExistence type="predicted"/>
<evidence type="ECO:0000313" key="2">
    <source>
        <dbReference type="EMBL" id="CND82432.1"/>
    </source>
</evidence>
<evidence type="ECO:0000313" key="5">
    <source>
        <dbReference type="Proteomes" id="UP001167864"/>
    </source>
</evidence>
<accession>A0AAW7K6H2</accession>
<dbReference type="EMBL" id="JAUEHU010000001">
    <property type="protein sequence ID" value="MDN0086175.1"/>
    <property type="molecule type" value="Genomic_DNA"/>
</dbReference>
<dbReference type="GO" id="GO:0016829">
    <property type="term" value="F:lyase activity"/>
    <property type="evidence" value="ECO:0007669"/>
    <property type="project" value="UniProtKB-KW"/>
</dbReference>
<dbReference type="EMBL" id="CPYD01000001">
    <property type="protein sequence ID" value="CND82432.1"/>
    <property type="molecule type" value="Genomic_DNA"/>
</dbReference>
<keyword evidence="2" id="KW-0456">Lyase</keyword>
<feature type="domain" description="ApeI dehydratase-like" evidence="1">
    <location>
        <begin position="9"/>
        <end position="103"/>
    </location>
</feature>
<evidence type="ECO:0000313" key="3">
    <source>
        <dbReference type="EMBL" id="MDN0086175.1"/>
    </source>
</evidence>
<dbReference type="PIRSF" id="PIRSF030962">
    <property type="entry name" value="Dehydrase_ECs4332_prd"/>
    <property type="match status" value="1"/>
</dbReference>
<reference evidence="3" key="2">
    <citation type="submission" date="2023-06" db="EMBL/GenBank/DDBJ databases">
        <authorList>
            <person name="Polev D.E."/>
            <person name="Saitova A.T."/>
            <person name="Bogumilchik E.A."/>
            <person name="Kokorina G.I."/>
            <person name="Voskresenskaia E.A."/>
        </authorList>
    </citation>
    <scope>NUCLEOTIDE SEQUENCE</scope>
    <source>
        <strain evidence="3">2145 StPb PI</strain>
    </source>
</reference>
<dbReference type="EC" id="4.2.1.-" evidence="2"/>
<evidence type="ECO:0000313" key="4">
    <source>
        <dbReference type="Proteomes" id="UP000040578"/>
    </source>
</evidence>
<dbReference type="SUPFAM" id="SSF54637">
    <property type="entry name" value="Thioesterase/thiol ester dehydrase-isomerase"/>
    <property type="match status" value="1"/>
</dbReference>
<gene>
    <name evidence="2" type="primary">fabZ_1</name>
    <name evidence="2" type="ORF">ERS137967_00014</name>
    <name evidence="3" type="ORF">QVN42_01995</name>
</gene>
<evidence type="ECO:0000259" key="1">
    <source>
        <dbReference type="Pfam" id="PF22818"/>
    </source>
</evidence>
<dbReference type="RefSeq" id="WP_049596314.1">
    <property type="nucleotide sequence ID" value="NZ_CPYD01000001.1"/>
</dbReference>
<dbReference type="InterPro" id="IPR029069">
    <property type="entry name" value="HotDog_dom_sf"/>
</dbReference>
<comment type="caution">
    <text evidence="3">The sequence shown here is derived from an EMBL/GenBank/DDBJ whole genome shotgun (WGS) entry which is preliminary data.</text>
</comment>
<sequence length="117" mass="13193">MKTVELSRQQSERHQMEVSLYLDPKLSWFTGHFDIQPLLPGVAQIEWVMGYAADIAGADWQFSGIDKVKFQLPLLPGNQVLLRLDWNESRGLLSFSYTLNEGVTAHTASSGVIKLCR</sequence>
<protein>
    <submittedName>
        <fullName evidence="2 3">Dehydratase</fullName>
        <ecNumber evidence="2">4.2.1.-</ecNumber>
    </submittedName>
</protein>
<dbReference type="Proteomes" id="UP000040578">
    <property type="component" value="Unassembled WGS sequence"/>
</dbReference>
<name>A0AAW7K6H2_9GAMM</name>
<dbReference type="Gene3D" id="3.10.129.10">
    <property type="entry name" value="Hotdog Thioesterase"/>
    <property type="match status" value="1"/>
</dbReference>
<organism evidence="3 5">
    <name type="scientific">Yersinia nurmii</name>
    <dbReference type="NCBI Taxonomy" id="685706"/>
    <lineage>
        <taxon>Bacteria</taxon>
        <taxon>Pseudomonadati</taxon>
        <taxon>Pseudomonadota</taxon>
        <taxon>Gammaproteobacteria</taxon>
        <taxon>Enterobacterales</taxon>
        <taxon>Yersiniaceae</taxon>
        <taxon>Yersinia</taxon>
    </lineage>
</organism>
<reference evidence="2 4" key="1">
    <citation type="submission" date="2015-03" db="EMBL/GenBank/DDBJ databases">
        <authorList>
            <consortium name="Pathogen Informatics"/>
            <person name="Murphy D."/>
        </authorList>
    </citation>
    <scope>NUCLEOTIDE SEQUENCE [LARGE SCALE GENOMIC DNA]</scope>
    <source>
        <strain evidence="2">Type strain: CIP110231</strain>
        <strain evidence="4">type strain: CIP110231</strain>
    </source>
</reference>
<dbReference type="AlphaFoldDB" id="A0AAW7K6H2"/>
<dbReference type="Pfam" id="PF22818">
    <property type="entry name" value="ApeI-like"/>
    <property type="match status" value="1"/>
</dbReference>